<evidence type="ECO:0000256" key="8">
    <source>
        <dbReference type="ARBA" id="ARBA00022989"/>
    </source>
</evidence>
<evidence type="ECO:0000256" key="2">
    <source>
        <dbReference type="ARBA" id="ARBA00009726"/>
    </source>
</evidence>
<feature type="region of interest" description="Disordered" evidence="11">
    <location>
        <begin position="844"/>
        <end position="872"/>
    </location>
</feature>
<dbReference type="SMART" id="SM00382">
    <property type="entry name" value="AAA"/>
    <property type="match status" value="2"/>
</dbReference>
<dbReference type="EMBL" id="VFLP01000001">
    <property type="protein sequence ID" value="TRX98931.1"/>
    <property type="molecule type" value="Genomic_DNA"/>
</dbReference>
<keyword evidence="10" id="KW-0325">Glycoprotein</keyword>
<sequence length="1464" mass="160381">MAFDHSVSGIMNCYLESAEKSFGPAVIECRRTFDFTLFFEELFFRLLPSILFIVVAVARIAILARKLPRVRLGWLYFVKIAVAVVFASLELTILILTCVDSGGHTTITVASAALCFVASVALLVLSYIEHVRFARTSDVLGVYLLLTPLLRAAVVRTYWYLDGFHTIASLSLTSLLVQLGILALESCSKRRWLVDGSRGGTPEESASFLSRSLLAWITSLFFKGYRQPLTDSDLRIIDASLKTIEIEPRFDRLLAAKKFGRYGLIRLTFQSLGRYALAPVFPRLALSAFTFAQPFLASSVISYLNGGRNASDNDGYGLIGATFLVYTGIAVSSPDCRLQYPSLTHLKVCTGWYYYLNYKVTTKARGGLIIAISHKMLKVKQGKGIESKVLTLMISDLQRITSALRFVQEIWIAPIETGISTWLLWRQVGPASLAALGIVLISTVASAFIGKRSAGQQRTWLAATERRIQGTKHMLSSLKAIKMTGADKRAAAAIKKLRSLEFESSKTLRRLLVGALFSWATASQHRDLDSSRLFSSLILINLVANPLVFLLQTFAQIGAAIGCCSRIQDFLQSEELFDSRERTHHSSDHDDATDKFNSKTSKAKEDNVSGSFLKKPIIEITNGCFGWDDKVLIKDVNLTVRKGEHVIITGAVGSGKSLLLQAIIGEAQAFSGSIKTRDDRIAYCGQTPWLENSTARENAIRGAPNEVDWQEKVIEACALRELLEAKSTDENIGSNGAKISGGERQRLALARAVALRPSVILMDDVLSAVDRTTKKHILENLFGTDGLLTKQGTAVIQVTQDCTSPFSRVWSIGTDQISADQSAQFADSVLKIVDGSLVPYQFSDSDPKGEHHSDTVESQKGEVPGESFAPSEEVGKKIETAQKLIADRQVYRTYFGSIGPTHLSIFVAFGVAFAFTLRFPAIWIEWWSADESHPLTRNHPTGYWIGLYAFLSALPLVTIAFWAGHLVLAVIPKSGMELHRKLLKTVMDATFVAISAIDTGDLINRFNQDLLLVDIRLPFDLLNTVLGILDIAAQTILIAIAAIYVLAVLPVVVMALFLVQHVYLRTSKQLRQMDLQSKAGLQAKASETYAGLATIRTHGWQGMMLDELRECIDRTQEPDYLLLIVQAWLRLVLAFLVAGLSVVVVGVAVATRHSTSGGAIGVAFLNLVTLGSGLTNLISSWTSLEISLGAIARIEAFERDTLAETKISSPVEVSPNWPERGELKLENLHASYDTDINSGDPVWSLKDISLHIRSGERVAICGRSGSGKSTLLLSLLALIQCPKGRILLDDVEISHVPQSLLRSRFHVISQDTFTQGESVREALDPDNSFSDDAIEHVLRECGVMDNVAAAGGLSGKLSGANFSAGEAQLFVLARTILQAEGQQGGVVLLDEATSSIDVATEKKIMDLIVDKLQGKTIISVLHRLETALKYDRIVVLENGSVAHFGTPTEVLRDSELFSTMRKSA</sequence>
<dbReference type="InterPro" id="IPR003593">
    <property type="entry name" value="AAA+_ATPase"/>
</dbReference>
<feature type="transmembrane region" description="Helical" evidence="12">
    <location>
        <begin position="1157"/>
        <end position="1178"/>
    </location>
</feature>
<comment type="caution">
    <text evidence="15">The sequence shown here is derived from an EMBL/GenBank/DDBJ whole genome shotgun (WGS) entry which is preliminary data.</text>
</comment>
<dbReference type="Proteomes" id="UP000319160">
    <property type="component" value="Unassembled WGS sequence"/>
</dbReference>
<dbReference type="GO" id="GO:0016887">
    <property type="term" value="F:ATP hydrolysis activity"/>
    <property type="evidence" value="ECO:0007669"/>
    <property type="project" value="InterPro"/>
</dbReference>
<evidence type="ECO:0000256" key="7">
    <source>
        <dbReference type="ARBA" id="ARBA00022840"/>
    </source>
</evidence>
<dbReference type="InterPro" id="IPR027417">
    <property type="entry name" value="P-loop_NTPase"/>
</dbReference>
<evidence type="ECO:0000313" key="16">
    <source>
        <dbReference type="Proteomes" id="UP000319160"/>
    </source>
</evidence>
<evidence type="ECO:0000313" key="15">
    <source>
        <dbReference type="EMBL" id="TRX98931.1"/>
    </source>
</evidence>
<evidence type="ECO:0000256" key="12">
    <source>
        <dbReference type="SAM" id="Phobius"/>
    </source>
</evidence>
<evidence type="ECO:0000256" key="5">
    <source>
        <dbReference type="ARBA" id="ARBA00022692"/>
    </source>
</evidence>
<dbReference type="STRING" id="2512241.A0A553IFF7"/>
<dbReference type="OrthoDB" id="6500128at2759"/>
<dbReference type="InterPro" id="IPR017871">
    <property type="entry name" value="ABC_transporter-like_CS"/>
</dbReference>
<feature type="domain" description="ABC transporter" evidence="13">
    <location>
        <begin position="618"/>
        <end position="859"/>
    </location>
</feature>
<feature type="transmembrane region" description="Helical" evidence="12">
    <location>
        <begin position="431"/>
        <end position="450"/>
    </location>
</feature>
<feature type="compositionally biased region" description="Basic and acidic residues" evidence="11">
    <location>
        <begin position="845"/>
        <end position="860"/>
    </location>
</feature>
<protein>
    <recommendedName>
        <fullName evidence="17">ABC transporter domain-containing protein</fullName>
    </recommendedName>
</protein>
<feature type="transmembrane region" description="Helical" evidence="12">
    <location>
        <begin position="943"/>
        <end position="971"/>
    </location>
</feature>
<dbReference type="CDD" id="cd18580">
    <property type="entry name" value="ABC_6TM_ABCC_D2"/>
    <property type="match status" value="1"/>
</dbReference>
<dbReference type="Gene3D" id="3.40.50.300">
    <property type="entry name" value="P-loop containing nucleotide triphosphate hydrolases"/>
    <property type="match status" value="2"/>
</dbReference>
<keyword evidence="7" id="KW-0067">ATP-binding</keyword>
<name>A0A553IFF7_9PEZI</name>
<evidence type="ECO:0008006" key="17">
    <source>
        <dbReference type="Google" id="ProtNLM"/>
    </source>
</evidence>
<keyword evidence="5 12" id="KW-0812">Transmembrane</keyword>
<evidence type="ECO:0000256" key="6">
    <source>
        <dbReference type="ARBA" id="ARBA00022741"/>
    </source>
</evidence>
<gene>
    <name evidence="15" type="ORF">FHL15_000273</name>
</gene>
<dbReference type="PROSITE" id="PS50893">
    <property type="entry name" value="ABC_TRANSPORTER_2"/>
    <property type="match status" value="2"/>
</dbReference>
<dbReference type="PROSITE" id="PS00211">
    <property type="entry name" value="ABC_TRANSPORTER_1"/>
    <property type="match status" value="2"/>
</dbReference>
<evidence type="ECO:0000256" key="11">
    <source>
        <dbReference type="SAM" id="MobiDB-lite"/>
    </source>
</evidence>
<accession>A0A553IFF7</accession>
<feature type="transmembrane region" description="Helical" evidence="12">
    <location>
        <begin position="42"/>
        <end position="62"/>
    </location>
</feature>
<keyword evidence="4" id="KW-1003">Cell membrane</keyword>
<dbReference type="InterPro" id="IPR036640">
    <property type="entry name" value="ABC1_TM_sf"/>
</dbReference>
<dbReference type="CDD" id="cd18579">
    <property type="entry name" value="ABC_6TM_ABCC_D1"/>
    <property type="match status" value="1"/>
</dbReference>
<dbReference type="Pfam" id="PF00005">
    <property type="entry name" value="ABC_tran"/>
    <property type="match status" value="2"/>
</dbReference>
<evidence type="ECO:0000259" key="13">
    <source>
        <dbReference type="PROSITE" id="PS50893"/>
    </source>
</evidence>
<feature type="domain" description="ABC transmembrane type-1" evidence="14">
    <location>
        <begin position="907"/>
        <end position="1185"/>
    </location>
</feature>
<feature type="transmembrane region" description="Helical" evidence="12">
    <location>
        <begin position="107"/>
        <end position="128"/>
    </location>
</feature>
<feature type="transmembrane region" description="Helical" evidence="12">
    <location>
        <begin position="1127"/>
        <end position="1150"/>
    </location>
</feature>
<feature type="transmembrane region" description="Helical" evidence="12">
    <location>
        <begin position="1036"/>
        <end position="1063"/>
    </location>
</feature>
<evidence type="ECO:0000256" key="1">
    <source>
        <dbReference type="ARBA" id="ARBA00004651"/>
    </source>
</evidence>
<feature type="domain" description="ABC transporter" evidence="13">
    <location>
        <begin position="1223"/>
        <end position="1463"/>
    </location>
</feature>
<evidence type="ECO:0000256" key="4">
    <source>
        <dbReference type="ARBA" id="ARBA00022475"/>
    </source>
</evidence>
<dbReference type="PANTHER" id="PTHR24223:SF399">
    <property type="entry name" value="ABC TRANSPORTER ATNG"/>
    <property type="match status" value="1"/>
</dbReference>
<proteinExistence type="inferred from homology"/>
<dbReference type="InterPro" id="IPR044726">
    <property type="entry name" value="ABCC_6TM_D2"/>
</dbReference>
<evidence type="ECO:0000259" key="14">
    <source>
        <dbReference type="PROSITE" id="PS50929"/>
    </source>
</evidence>
<evidence type="ECO:0000256" key="9">
    <source>
        <dbReference type="ARBA" id="ARBA00023136"/>
    </source>
</evidence>
<dbReference type="PROSITE" id="PS50929">
    <property type="entry name" value="ABC_TM1F"/>
    <property type="match status" value="2"/>
</dbReference>
<dbReference type="Pfam" id="PF24357">
    <property type="entry name" value="TMD0_ABC"/>
    <property type="match status" value="1"/>
</dbReference>
<comment type="similarity">
    <text evidence="2">Belongs to the ABC transporter superfamily. ABCC family. Conjugate transporter (TC 3.A.1.208) subfamily.</text>
</comment>
<keyword evidence="3" id="KW-0813">Transport</keyword>
<keyword evidence="6" id="KW-0547">Nucleotide-binding</keyword>
<feature type="transmembrane region" description="Helical" evidence="12">
    <location>
        <begin position="140"/>
        <end position="161"/>
    </location>
</feature>
<evidence type="ECO:0000256" key="3">
    <source>
        <dbReference type="ARBA" id="ARBA00022448"/>
    </source>
</evidence>
<feature type="transmembrane region" description="Helical" evidence="12">
    <location>
        <begin position="74"/>
        <end position="95"/>
    </location>
</feature>
<organism evidence="15 16">
    <name type="scientific">Xylaria flabelliformis</name>
    <dbReference type="NCBI Taxonomy" id="2512241"/>
    <lineage>
        <taxon>Eukaryota</taxon>
        <taxon>Fungi</taxon>
        <taxon>Dikarya</taxon>
        <taxon>Ascomycota</taxon>
        <taxon>Pezizomycotina</taxon>
        <taxon>Sordariomycetes</taxon>
        <taxon>Xylariomycetidae</taxon>
        <taxon>Xylariales</taxon>
        <taxon>Xylariaceae</taxon>
        <taxon>Xylaria</taxon>
    </lineage>
</organism>
<dbReference type="InterPro" id="IPR056227">
    <property type="entry name" value="TMD0_ABC"/>
</dbReference>
<dbReference type="GO" id="GO:0005524">
    <property type="term" value="F:ATP binding"/>
    <property type="evidence" value="ECO:0007669"/>
    <property type="project" value="UniProtKB-KW"/>
</dbReference>
<keyword evidence="8 12" id="KW-1133">Transmembrane helix</keyword>
<feature type="transmembrane region" description="Helical" evidence="12">
    <location>
        <begin position="903"/>
        <end position="923"/>
    </location>
</feature>
<feature type="region of interest" description="Disordered" evidence="11">
    <location>
        <begin position="581"/>
        <end position="602"/>
    </location>
</feature>
<dbReference type="GO" id="GO:0140359">
    <property type="term" value="F:ABC-type transporter activity"/>
    <property type="evidence" value="ECO:0007669"/>
    <property type="project" value="InterPro"/>
</dbReference>
<evidence type="ECO:0000256" key="10">
    <source>
        <dbReference type="ARBA" id="ARBA00023180"/>
    </source>
</evidence>
<comment type="subcellular location">
    <subcellularLocation>
        <location evidence="1">Cell membrane</location>
        <topology evidence="1">Multi-pass membrane protein</topology>
    </subcellularLocation>
</comment>
<keyword evidence="9 12" id="KW-0472">Membrane</keyword>
<reference evidence="16" key="1">
    <citation type="submission" date="2019-06" db="EMBL/GenBank/DDBJ databases">
        <title>Draft genome sequence of the griseofulvin-producing fungus Xylaria cubensis strain G536.</title>
        <authorList>
            <person name="Mead M.E."/>
            <person name="Raja H.A."/>
            <person name="Steenwyk J.L."/>
            <person name="Knowles S.L."/>
            <person name="Oberlies N.H."/>
            <person name="Rokas A."/>
        </authorList>
    </citation>
    <scope>NUCLEOTIDE SEQUENCE [LARGE SCALE GENOMIC DNA]</scope>
    <source>
        <strain evidence="16">G536</strain>
    </source>
</reference>
<dbReference type="InterPro" id="IPR003439">
    <property type="entry name" value="ABC_transporter-like_ATP-bd"/>
</dbReference>
<feature type="domain" description="ABC transmembrane type-1" evidence="14">
    <location>
        <begin position="389"/>
        <end position="511"/>
    </location>
</feature>
<dbReference type="PANTHER" id="PTHR24223">
    <property type="entry name" value="ATP-BINDING CASSETTE SUB-FAMILY C"/>
    <property type="match status" value="1"/>
</dbReference>
<dbReference type="FunFam" id="3.40.50.300:FF:002145">
    <property type="entry name" value="ABC transporter (MsbA subfamily)"/>
    <property type="match status" value="1"/>
</dbReference>
<dbReference type="GO" id="GO:0005886">
    <property type="term" value="C:plasma membrane"/>
    <property type="evidence" value="ECO:0007669"/>
    <property type="project" value="UniProtKB-SubCell"/>
</dbReference>
<dbReference type="InterPro" id="IPR050173">
    <property type="entry name" value="ABC_transporter_C-like"/>
</dbReference>
<dbReference type="Gene3D" id="1.20.1560.10">
    <property type="entry name" value="ABC transporter type 1, transmembrane domain"/>
    <property type="match status" value="2"/>
</dbReference>
<dbReference type="InterPro" id="IPR044746">
    <property type="entry name" value="ABCC_6TM_D1"/>
</dbReference>
<dbReference type="SUPFAM" id="SSF90123">
    <property type="entry name" value="ABC transporter transmembrane region"/>
    <property type="match status" value="2"/>
</dbReference>
<dbReference type="InterPro" id="IPR011527">
    <property type="entry name" value="ABC1_TM_dom"/>
</dbReference>
<dbReference type="SUPFAM" id="SSF52540">
    <property type="entry name" value="P-loop containing nucleoside triphosphate hydrolases"/>
    <property type="match status" value="2"/>
</dbReference>
<dbReference type="Pfam" id="PF00664">
    <property type="entry name" value="ABC_membrane"/>
    <property type="match status" value="1"/>
</dbReference>
<keyword evidence="16" id="KW-1185">Reference proteome</keyword>